<gene>
    <name evidence="2" type="ORF">KIW84_012317</name>
</gene>
<evidence type="ECO:0000256" key="1">
    <source>
        <dbReference type="SAM" id="MobiDB-lite"/>
    </source>
</evidence>
<dbReference type="Proteomes" id="UP001058974">
    <property type="component" value="Chromosome 1"/>
</dbReference>
<evidence type="ECO:0000313" key="3">
    <source>
        <dbReference type="Proteomes" id="UP001058974"/>
    </source>
</evidence>
<dbReference type="AlphaFoldDB" id="A0A9D5GW51"/>
<protein>
    <submittedName>
        <fullName evidence="2">Uncharacterized protein</fullName>
    </submittedName>
</protein>
<accession>A0A9D5GW51</accession>
<dbReference type="EMBL" id="JAMSHJ010000001">
    <property type="protein sequence ID" value="KAI5443626.1"/>
    <property type="molecule type" value="Genomic_DNA"/>
</dbReference>
<sequence>MKSGMVSFENRAPNVKANSLPALGNASVNMVDGCPGEYKVYDVRHIRQYLVAIHRGICLVSDCEHDHDGCVICSVNPRGCVIVKKDIHRLMDEGLVCQSRKVDDVNVIVPMFKTPERVVIQFDSSSSNNVNRSNGQEVLLPMANFVVNIADIAKVTRSGRVFGLVFSKEVEETAVSKKVDVPMVNPISAPMCQSGESSMLKPNDDDEVLRLIKRSEFNVVEQLLQTPSKIPVFVGKEKNSVSKENNDMKKEKNSRSKEDNLEGLAWRSLEKNSRSKEDNLEDLAWRSLDRY</sequence>
<reference evidence="2 3" key="1">
    <citation type="journal article" date="2022" name="Nat. Genet.">
        <title>Improved pea reference genome and pan-genome highlight genomic features and evolutionary characteristics.</title>
        <authorList>
            <person name="Yang T."/>
            <person name="Liu R."/>
            <person name="Luo Y."/>
            <person name="Hu S."/>
            <person name="Wang D."/>
            <person name="Wang C."/>
            <person name="Pandey M.K."/>
            <person name="Ge S."/>
            <person name="Xu Q."/>
            <person name="Li N."/>
            <person name="Li G."/>
            <person name="Huang Y."/>
            <person name="Saxena R.K."/>
            <person name="Ji Y."/>
            <person name="Li M."/>
            <person name="Yan X."/>
            <person name="He Y."/>
            <person name="Liu Y."/>
            <person name="Wang X."/>
            <person name="Xiang C."/>
            <person name="Varshney R.K."/>
            <person name="Ding H."/>
            <person name="Gao S."/>
            <person name="Zong X."/>
        </authorList>
    </citation>
    <scope>NUCLEOTIDE SEQUENCE [LARGE SCALE GENOMIC DNA]</scope>
    <source>
        <strain evidence="2 3">cv. Zhongwan 6</strain>
    </source>
</reference>
<evidence type="ECO:0000313" key="2">
    <source>
        <dbReference type="EMBL" id="KAI5443626.1"/>
    </source>
</evidence>
<dbReference type="Gramene" id="Psat01G0231700-T1">
    <property type="protein sequence ID" value="KAI5443626.1"/>
    <property type="gene ID" value="KIW84_012317"/>
</dbReference>
<keyword evidence="3" id="KW-1185">Reference proteome</keyword>
<comment type="caution">
    <text evidence="2">The sequence shown here is derived from an EMBL/GenBank/DDBJ whole genome shotgun (WGS) entry which is preliminary data.</text>
</comment>
<name>A0A9D5GW51_PEA</name>
<feature type="compositionally biased region" description="Basic and acidic residues" evidence="1">
    <location>
        <begin position="240"/>
        <end position="260"/>
    </location>
</feature>
<organism evidence="2 3">
    <name type="scientific">Pisum sativum</name>
    <name type="common">Garden pea</name>
    <name type="synonym">Lathyrus oleraceus</name>
    <dbReference type="NCBI Taxonomy" id="3888"/>
    <lineage>
        <taxon>Eukaryota</taxon>
        <taxon>Viridiplantae</taxon>
        <taxon>Streptophyta</taxon>
        <taxon>Embryophyta</taxon>
        <taxon>Tracheophyta</taxon>
        <taxon>Spermatophyta</taxon>
        <taxon>Magnoliopsida</taxon>
        <taxon>eudicotyledons</taxon>
        <taxon>Gunneridae</taxon>
        <taxon>Pentapetalae</taxon>
        <taxon>rosids</taxon>
        <taxon>fabids</taxon>
        <taxon>Fabales</taxon>
        <taxon>Fabaceae</taxon>
        <taxon>Papilionoideae</taxon>
        <taxon>50 kb inversion clade</taxon>
        <taxon>NPAAA clade</taxon>
        <taxon>Hologalegina</taxon>
        <taxon>IRL clade</taxon>
        <taxon>Fabeae</taxon>
        <taxon>Lathyrus</taxon>
    </lineage>
</organism>
<feature type="region of interest" description="Disordered" evidence="1">
    <location>
        <begin position="240"/>
        <end position="263"/>
    </location>
</feature>
<proteinExistence type="predicted"/>